<evidence type="ECO:0000256" key="1">
    <source>
        <dbReference type="SAM" id="Phobius"/>
    </source>
</evidence>
<dbReference type="AlphaFoldDB" id="A0A5B8STP1"/>
<keyword evidence="1" id="KW-1133">Transmembrane helix</keyword>
<dbReference type="KEGG" id="paur:FGL86_02780"/>
<sequence>MDTNLSIGDLNSLDHAATSSRKIGEREKLPNMIISQSRRAGMGYWVRDIGLIIVTLGLWCLPFLQAYLLINSAGVAVQQYVTTALMLLAIDFTIIFLVIHLWASYERMRTKWHRSAEASRSARAVPHLAPDPVFWHGKWQEKWNSQLQAQMYKVQMSKNLQDESRRIH</sequence>
<feature type="transmembrane region" description="Helical" evidence="1">
    <location>
        <begin position="82"/>
        <end position="105"/>
    </location>
</feature>
<evidence type="ECO:0000313" key="2">
    <source>
        <dbReference type="EMBL" id="QEA38098.1"/>
    </source>
</evidence>
<dbReference type="RefSeq" id="WP_147183166.1">
    <property type="nucleotide sequence ID" value="NZ_CP042382.1"/>
</dbReference>
<name>A0A5B8STP1_9GAMM</name>
<organism evidence="2 3">
    <name type="scientific">Pistricoccus aurantiacus</name>
    <dbReference type="NCBI Taxonomy" id="1883414"/>
    <lineage>
        <taxon>Bacteria</taxon>
        <taxon>Pseudomonadati</taxon>
        <taxon>Pseudomonadota</taxon>
        <taxon>Gammaproteobacteria</taxon>
        <taxon>Oceanospirillales</taxon>
        <taxon>Halomonadaceae</taxon>
        <taxon>Pistricoccus</taxon>
    </lineage>
</organism>
<dbReference type="EMBL" id="CP042382">
    <property type="protein sequence ID" value="QEA38098.1"/>
    <property type="molecule type" value="Genomic_DNA"/>
</dbReference>
<accession>A0A5B8STP1</accession>
<proteinExistence type="predicted"/>
<dbReference type="OrthoDB" id="6172144at2"/>
<keyword evidence="1" id="KW-0812">Transmembrane</keyword>
<evidence type="ECO:0000313" key="3">
    <source>
        <dbReference type="Proteomes" id="UP000321272"/>
    </source>
</evidence>
<reference evidence="2 3" key="1">
    <citation type="submission" date="2019-06" db="EMBL/GenBank/DDBJ databases">
        <title>Genome analyses of bacteria isolated from kimchi.</title>
        <authorList>
            <person name="Lee S."/>
            <person name="Ahn S."/>
            <person name="Roh S."/>
        </authorList>
    </citation>
    <scope>NUCLEOTIDE SEQUENCE [LARGE SCALE GENOMIC DNA]</scope>
    <source>
        <strain evidence="2 3">CBA4606</strain>
    </source>
</reference>
<feature type="transmembrane region" description="Helical" evidence="1">
    <location>
        <begin position="49"/>
        <end position="70"/>
    </location>
</feature>
<keyword evidence="3" id="KW-1185">Reference proteome</keyword>
<protein>
    <submittedName>
        <fullName evidence="2">Uncharacterized protein</fullName>
    </submittedName>
</protein>
<dbReference type="Proteomes" id="UP000321272">
    <property type="component" value="Chromosome"/>
</dbReference>
<gene>
    <name evidence="2" type="ORF">FGL86_02780</name>
</gene>
<keyword evidence="1" id="KW-0472">Membrane</keyword>